<feature type="domain" description="BD-FAE-like" evidence="13">
    <location>
        <begin position="206"/>
        <end position="418"/>
    </location>
</feature>
<evidence type="ECO:0000256" key="5">
    <source>
        <dbReference type="ARBA" id="ARBA00022824"/>
    </source>
</evidence>
<dbReference type="SUPFAM" id="SSF53474">
    <property type="entry name" value="alpha/beta-Hydrolases"/>
    <property type="match status" value="1"/>
</dbReference>
<keyword evidence="7" id="KW-0333">Golgi apparatus</keyword>
<dbReference type="EMBL" id="CAKMRJ010001587">
    <property type="protein sequence ID" value="CAH1424409.1"/>
    <property type="molecule type" value="Genomic_DNA"/>
</dbReference>
<sequence length="493" mass="54413">MHKSFNKSARLYLSKMQSQILPISISISNPFFPNRTPPSSIMPASAAAHAGAVFLNMEDGDGDDLSHSSIEDGKKFETTPFLPRVSSYDSVNSTSMASTVTSSVSYQQRRRRAASDSNLSDFPGGRRRFFCHNAGRADGDSFFITRVGSKLWARIRSGYSIITGFLALQCYAILIMPGVLQVAYYYYFSNQVRRDIVFGDQPRNKLDIYLPKDNGKNDTPKPVIAFITGGAWVIGYKAWGSLLGRHLSGTDVIVACIDYRNFPKATISEMVKDASRGISFVCNNISEYGGDPNRIYLMGQSAGAHIAACALVEQAIIECDATQSTTWSVSQIKAYLGLSGGYNLYNLAEHLHTRGPYKSLFYSIMGGEESLRKYSPEISVQDPNNKKAVSLLPPIILFHGTADYSIPADCSKTFVDTLQRVGAKAELMLYEGKTHTDVFVQDPMRGDDKLFDDLVAIVYEGDEEALAKQVSAPSRRRLVPEFMLKLAAKISPF</sequence>
<evidence type="ECO:0000313" key="15">
    <source>
        <dbReference type="Proteomes" id="UP001157418"/>
    </source>
</evidence>
<dbReference type="GO" id="GO:0016787">
    <property type="term" value="F:hydrolase activity"/>
    <property type="evidence" value="ECO:0007669"/>
    <property type="project" value="UniProtKB-KW"/>
</dbReference>
<dbReference type="PANTHER" id="PTHR48081">
    <property type="entry name" value="AB HYDROLASE SUPERFAMILY PROTEIN C4A8.06C"/>
    <property type="match status" value="1"/>
</dbReference>
<dbReference type="InterPro" id="IPR049492">
    <property type="entry name" value="BD-FAE-like_dom"/>
</dbReference>
<reference evidence="14 15" key="1">
    <citation type="submission" date="2022-01" db="EMBL/GenBank/DDBJ databases">
        <authorList>
            <person name="Xiong W."/>
            <person name="Schranz E."/>
        </authorList>
    </citation>
    <scope>NUCLEOTIDE SEQUENCE [LARGE SCALE GENOMIC DNA]</scope>
</reference>
<comment type="similarity">
    <text evidence="9">Belongs to the AB hydrolase superfamily. Isoprenylcysteine methylesterase family.</text>
</comment>
<keyword evidence="8 12" id="KW-0472">Membrane</keyword>
<evidence type="ECO:0000256" key="11">
    <source>
        <dbReference type="ARBA" id="ARBA00049507"/>
    </source>
</evidence>
<evidence type="ECO:0000256" key="6">
    <source>
        <dbReference type="ARBA" id="ARBA00022989"/>
    </source>
</evidence>
<keyword evidence="5" id="KW-0256">Endoplasmic reticulum</keyword>
<dbReference type="GO" id="GO:0005789">
    <property type="term" value="C:endoplasmic reticulum membrane"/>
    <property type="evidence" value="ECO:0007669"/>
    <property type="project" value="UniProtKB-SubCell"/>
</dbReference>
<keyword evidence="6 12" id="KW-1133">Transmembrane helix</keyword>
<keyword evidence="15" id="KW-1185">Reference proteome</keyword>
<evidence type="ECO:0000259" key="13">
    <source>
        <dbReference type="Pfam" id="PF20434"/>
    </source>
</evidence>
<name>A0AAU9ME11_9ASTR</name>
<protein>
    <recommendedName>
        <fullName evidence="10">protein-S-isoprenylcysteine alpha-carbonyl methylesterase</fullName>
        <ecNumber evidence="10">3.1.1.n2</ecNumber>
    </recommendedName>
</protein>
<keyword evidence="3 12" id="KW-0812">Transmembrane</keyword>
<evidence type="ECO:0000256" key="9">
    <source>
        <dbReference type="ARBA" id="ARBA00038028"/>
    </source>
</evidence>
<comment type="catalytic activity">
    <reaction evidence="11">
        <text>[protein]-C-terminal S-[(2E,6E)-farnesyl]-L-cysteine methyl ester + H2O = [protein]-C-terminal S-[(2E,6E)-farnesyl]-L-cysteine + methanol + H(+)</text>
        <dbReference type="Rhea" id="RHEA:48520"/>
        <dbReference type="Rhea" id="RHEA-COMP:12125"/>
        <dbReference type="Rhea" id="RHEA-COMP:12126"/>
        <dbReference type="ChEBI" id="CHEBI:15377"/>
        <dbReference type="ChEBI" id="CHEBI:15378"/>
        <dbReference type="ChEBI" id="CHEBI:17790"/>
        <dbReference type="ChEBI" id="CHEBI:90510"/>
        <dbReference type="ChEBI" id="CHEBI:90511"/>
        <dbReference type="EC" id="3.1.1.n2"/>
    </reaction>
</comment>
<comment type="subcellular location">
    <subcellularLocation>
        <location evidence="1">Endoplasmic reticulum membrane</location>
    </subcellularLocation>
    <subcellularLocation>
        <location evidence="2">Golgi apparatus membrane</location>
        <topology evidence="2">Multi-pass membrane protein</topology>
    </subcellularLocation>
</comment>
<evidence type="ECO:0000256" key="3">
    <source>
        <dbReference type="ARBA" id="ARBA00022692"/>
    </source>
</evidence>
<evidence type="ECO:0000256" key="10">
    <source>
        <dbReference type="ARBA" id="ARBA00038928"/>
    </source>
</evidence>
<evidence type="ECO:0000256" key="1">
    <source>
        <dbReference type="ARBA" id="ARBA00004586"/>
    </source>
</evidence>
<evidence type="ECO:0000256" key="7">
    <source>
        <dbReference type="ARBA" id="ARBA00023034"/>
    </source>
</evidence>
<dbReference type="Proteomes" id="UP001157418">
    <property type="component" value="Unassembled WGS sequence"/>
</dbReference>
<dbReference type="AlphaFoldDB" id="A0AAU9ME11"/>
<dbReference type="EC" id="3.1.1.n2" evidence="10"/>
<dbReference type="FunFam" id="3.40.50.1820:FF:000084">
    <property type="entry name" value="Isoprenylcysteine alpha-carbonyl methylesterase ICME"/>
    <property type="match status" value="1"/>
</dbReference>
<organism evidence="14 15">
    <name type="scientific">Lactuca virosa</name>
    <dbReference type="NCBI Taxonomy" id="75947"/>
    <lineage>
        <taxon>Eukaryota</taxon>
        <taxon>Viridiplantae</taxon>
        <taxon>Streptophyta</taxon>
        <taxon>Embryophyta</taxon>
        <taxon>Tracheophyta</taxon>
        <taxon>Spermatophyta</taxon>
        <taxon>Magnoliopsida</taxon>
        <taxon>eudicotyledons</taxon>
        <taxon>Gunneridae</taxon>
        <taxon>Pentapetalae</taxon>
        <taxon>asterids</taxon>
        <taxon>campanulids</taxon>
        <taxon>Asterales</taxon>
        <taxon>Asteraceae</taxon>
        <taxon>Cichorioideae</taxon>
        <taxon>Cichorieae</taxon>
        <taxon>Lactucinae</taxon>
        <taxon>Lactuca</taxon>
    </lineage>
</organism>
<keyword evidence="4" id="KW-0378">Hydrolase</keyword>
<comment type="caution">
    <text evidence="14">The sequence shown here is derived from an EMBL/GenBank/DDBJ whole genome shotgun (WGS) entry which is preliminary data.</text>
</comment>
<evidence type="ECO:0000256" key="12">
    <source>
        <dbReference type="SAM" id="Phobius"/>
    </source>
</evidence>
<gene>
    <name evidence="14" type="ORF">LVIROSA_LOCUS11616</name>
</gene>
<evidence type="ECO:0000313" key="14">
    <source>
        <dbReference type="EMBL" id="CAH1424409.1"/>
    </source>
</evidence>
<dbReference type="InterPro" id="IPR050300">
    <property type="entry name" value="GDXG_lipolytic_enzyme"/>
</dbReference>
<feature type="transmembrane region" description="Helical" evidence="12">
    <location>
        <begin position="159"/>
        <end position="187"/>
    </location>
</feature>
<dbReference type="PANTHER" id="PTHR48081:SF33">
    <property type="entry name" value="KYNURENINE FORMAMIDASE"/>
    <property type="match status" value="1"/>
</dbReference>
<evidence type="ECO:0000256" key="8">
    <source>
        <dbReference type="ARBA" id="ARBA00023136"/>
    </source>
</evidence>
<proteinExistence type="inferred from homology"/>
<dbReference type="Pfam" id="PF20434">
    <property type="entry name" value="BD-FAE"/>
    <property type="match status" value="1"/>
</dbReference>
<accession>A0AAU9ME11</accession>
<evidence type="ECO:0000256" key="2">
    <source>
        <dbReference type="ARBA" id="ARBA00004653"/>
    </source>
</evidence>
<dbReference type="GO" id="GO:0000139">
    <property type="term" value="C:Golgi membrane"/>
    <property type="evidence" value="ECO:0007669"/>
    <property type="project" value="UniProtKB-SubCell"/>
</dbReference>
<dbReference type="InterPro" id="IPR029058">
    <property type="entry name" value="AB_hydrolase_fold"/>
</dbReference>
<evidence type="ECO:0000256" key="4">
    <source>
        <dbReference type="ARBA" id="ARBA00022801"/>
    </source>
</evidence>
<dbReference type="Gene3D" id="3.40.50.1820">
    <property type="entry name" value="alpha/beta hydrolase"/>
    <property type="match status" value="1"/>
</dbReference>